<dbReference type="GO" id="GO:0006935">
    <property type="term" value="P:chemotaxis"/>
    <property type="evidence" value="ECO:0007669"/>
    <property type="project" value="InterPro"/>
</dbReference>
<feature type="coiled-coil region" evidence="7">
    <location>
        <begin position="523"/>
        <end position="550"/>
    </location>
</feature>
<comment type="subcellular location">
    <subcellularLocation>
        <location evidence="1">Cell membrane</location>
    </subcellularLocation>
</comment>
<evidence type="ECO:0000256" key="1">
    <source>
        <dbReference type="ARBA" id="ARBA00004236"/>
    </source>
</evidence>
<protein>
    <submittedName>
        <fullName evidence="11">Methyl-accepting chemotaxis protein</fullName>
    </submittedName>
</protein>
<evidence type="ECO:0000256" key="2">
    <source>
        <dbReference type="ARBA" id="ARBA00022475"/>
    </source>
</evidence>
<dbReference type="CDD" id="cd06225">
    <property type="entry name" value="HAMP"/>
    <property type="match status" value="1"/>
</dbReference>
<dbReference type="CDD" id="cd11386">
    <property type="entry name" value="MCP_signal"/>
    <property type="match status" value="1"/>
</dbReference>
<dbReference type="Pfam" id="PF00672">
    <property type="entry name" value="HAMP"/>
    <property type="match status" value="1"/>
</dbReference>
<keyword evidence="12" id="KW-1185">Reference proteome</keyword>
<dbReference type="EMBL" id="FNQR01000004">
    <property type="protein sequence ID" value="SEA38196.1"/>
    <property type="molecule type" value="Genomic_DNA"/>
</dbReference>
<evidence type="ECO:0000259" key="9">
    <source>
        <dbReference type="PROSITE" id="PS50111"/>
    </source>
</evidence>
<evidence type="ECO:0000259" key="10">
    <source>
        <dbReference type="PROSITE" id="PS50885"/>
    </source>
</evidence>
<dbReference type="AlphaFoldDB" id="A0A1H4AQM4"/>
<dbReference type="SMART" id="SM00283">
    <property type="entry name" value="MA"/>
    <property type="match status" value="1"/>
</dbReference>
<dbReference type="PANTHER" id="PTHR32089">
    <property type="entry name" value="METHYL-ACCEPTING CHEMOTAXIS PROTEIN MCPB"/>
    <property type="match status" value="1"/>
</dbReference>
<dbReference type="InterPro" id="IPR004090">
    <property type="entry name" value="Chemotax_Me-accpt_rcpt"/>
</dbReference>
<dbReference type="InterPro" id="IPR004089">
    <property type="entry name" value="MCPsignal_dom"/>
</dbReference>
<dbReference type="Pfam" id="PF00015">
    <property type="entry name" value="MCPsignal"/>
    <property type="match status" value="1"/>
</dbReference>
<dbReference type="GO" id="GO:0004888">
    <property type="term" value="F:transmembrane signaling receptor activity"/>
    <property type="evidence" value="ECO:0007669"/>
    <property type="project" value="InterPro"/>
</dbReference>
<comment type="similarity">
    <text evidence="5">Belongs to the methyl-accepting chemotaxis (MCP) protein family.</text>
</comment>
<dbReference type="SMART" id="SM00304">
    <property type="entry name" value="HAMP"/>
    <property type="match status" value="2"/>
</dbReference>
<evidence type="ECO:0000256" key="3">
    <source>
        <dbReference type="ARBA" id="ARBA00023136"/>
    </source>
</evidence>
<feature type="domain" description="Methyl-accepting transducer" evidence="9">
    <location>
        <begin position="263"/>
        <end position="499"/>
    </location>
</feature>
<evidence type="ECO:0000313" key="11">
    <source>
        <dbReference type="EMBL" id="SEA38196.1"/>
    </source>
</evidence>
<keyword evidence="2" id="KW-1003">Cell membrane</keyword>
<feature type="domain" description="HAMP" evidence="10">
    <location>
        <begin position="191"/>
        <end position="244"/>
    </location>
</feature>
<dbReference type="PROSITE" id="PS50885">
    <property type="entry name" value="HAMP"/>
    <property type="match status" value="1"/>
</dbReference>
<keyword evidence="7" id="KW-0175">Coiled coil</keyword>
<keyword evidence="8" id="KW-0812">Transmembrane</keyword>
<reference evidence="11 12" key="1">
    <citation type="submission" date="2016-10" db="EMBL/GenBank/DDBJ databases">
        <authorList>
            <person name="de Groot N.N."/>
        </authorList>
    </citation>
    <scope>NUCLEOTIDE SEQUENCE [LARGE SCALE GENOMIC DNA]</scope>
    <source>
        <strain evidence="11 12">CCM7597</strain>
    </source>
</reference>
<keyword evidence="8" id="KW-1133">Transmembrane helix</keyword>
<proteinExistence type="inferred from homology"/>
<dbReference type="GO" id="GO:0007165">
    <property type="term" value="P:signal transduction"/>
    <property type="evidence" value="ECO:0007669"/>
    <property type="project" value="UniProtKB-KW"/>
</dbReference>
<evidence type="ECO:0000256" key="4">
    <source>
        <dbReference type="ARBA" id="ARBA00023224"/>
    </source>
</evidence>
<keyword evidence="3 8" id="KW-0472">Membrane</keyword>
<evidence type="ECO:0000256" key="8">
    <source>
        <dbReference type="SAM" id="Phobius"/>
    </source>
</evidence>
<dbReference type="PRINTS" id="PR00260">
    <property type="entry name" value="CHEMTRNSDUCR"/>
</dbReference>
<evidence type="ECO:0000256" key="7">
    <source>
        <dbReference type="SAM" id="Coils"/>
    </source>
</evidence>
<evidence type="ECO:0000256" key="6">
    <source>
        <dbReference type="PROSITE-ProRule" id="PRU00284"/>
    </source>
</evidence>
<dbReference type="PANTHER" id="PTHR32089:SF112">
    <property type="entry name" value="LYSOZYME-LIKE PROTEIN-RELATED"/>
    <property type="match status" value="1"/>
</dbReference>
<dbReference type="PROSITE" id="PS50111">
    <property type="entry name" value="CHEMOTAXIS_TRANSDUC_2"/>
    <property type="match status" value="1"/>
</dbReference>
<dbReference type="RefSeq" id="WP_176791372.1">
    <property type="nucleotide sequence ID" value="NZ_FNQR01000004.1"/>
</dbReference>
<evidence type="ECO:0000256" key="5">
    <source>
        <dbReference type="ARBA" id="ARBA00029447"/>
    </source>
</evidence>
<dbReference type="SUPFAM" id="SSF58104">
    <property type="entry name" value="Methyl-accepting chemotaxis protein (MCP) signaling domain"/>
    <property type="match status" value="1"/>
</dbReference>
<dbReference type="Gene3D" id="1.10.287.950">
    <property type="entry name" value="Methyl-accepting chemotaxis protein"/>
    <property type="match status" value="1"/>
</dbReference>
<sequence>MKIKYKLLILILLPLLVTGLIIGAIIFQMAQINADNSGDVENLIRVEKLNGSISSLQNVLNNYSVTPSAAYQEQIERSLIITEQHIAELEKSLPTGQQQEQLDKAKQKFQTLAASTEEVLAEQDTNAAKMLSIRTKGIVNDLYLLTIYAEERYEEGQQNLTDKINSIQWFSAIALFTLLSISGTAAVLFTRKMVGTIRSLSNKATLVASGDLNVESTVIDTKDELGTLNHSFNVMIENLQQLISTIGSTSEQVAASAEELSASADETSRGTEQITGAMQEVSAGTEQQNQMVEDSSTTVGEMAKGVKHIIASADVVSNLAHTSQRMAMDGQKSVQETVNQMEAITSSVEETDQSVRSLEKSSKEINNITRIITEVADQTNLLALNAAIEAARAGESGKGFAVVADEVRKLAEQTANAAGQIQNLINDIQTDTEHSVGSMDAVKERVQNGRKVTLQTADHFEAILTGMNDVAEEIKAITSISDKINESTDKVTKAVHETAEVARQNSDSAHSVASASEQQLASMEEINASAASLTNLAEELQELVQNFRTA</sequence>
<keyword evidence="4 6" id="KW-0807">Transducer</keyword>
<organism evidence="11 12">
    <name type="scientific">Thalassobacillus cyri</name>
    <dbReference type="NCBI Taxonomy" id="571932"/>
    <lineage>
        <taxon>Bacteria</taxon>
        <taxon>Bacillati</taxon>
        <taxon>Bacillota</taxon>
        <taxon>Bacilli</taxon>
        <taxon>Bacillales</taxon>
        <taxon>Bacillaceae</taxon>
        <taxon>Thalassobacillus</taxon>
    </lineage>
</organism>
<dbReference type="InterPro" id="IPR003660">
    <property type="entry name" value="HAMP_dom"/>
</dbReference>
<accession>A0A1H4AQM4</accession>
<name>A0A1H4AQM4_9BACI</name>
<dbReference type="GO" id="GO:0005886">
    <property type="term" value="C:plasma membrane"/>
    <property type="evidence" value="ECO:0007669"/>
    <property type="project" value="UniProtKB-SubCell"/>
</dbReference>
<dbReference type="Proteomes" id="UP000198584">
    <property type="component" value="Unassembled WGS sequence"/>
</dbReference>
<evidence type="ECO:0000313" key="12">
    <source>
        <dbReference type="Proteomes" id="UP000198584"/>
    </source>
</evidence>
<dbReference type="STRING" id="571932.SAMN05421743_104174"/>
<feature type="transmembrane region" description="Helical" evidence="8">
    <location>
        <begin position="169"/>
        <end position="189"/>
    </location>
</feature>
<gene>
    <name evidence="11" type="ORF">SAMN05421743_104174</name>
</gene>